<dbReference type="Pfam" id="PF05137">
    <property type="entry name" value="PilN"/>
    <property type="match status" value="1"/>
</dbReference>
<keyword evidence="3" id="KW-1185">Reference proteome</keyword>
<feature type="transmembrane region" description="Helical" evidence="1">
    <location>
        <begin position="20"/>
        <end position="40"/>
    </location>
</feature>
<dbReference type="InterPro" id="IPR007813">
    <property type="entry name" value="PilN"/>
</dbReference>
<comment type="caution">
    <text evidence="2">The sequence shown here is derived from an EMBL/GenBank/DDBJ whole genome shotgun (WGS) entry which is preliminary data.</text>
</comment>
<sequence length="169" mass="19588">MRVNLIREEKKKFQFHYFQVAMVLGILIPIFVVGILQYSLITERNTLEQEIASIEDQLEIYLPLEAEYREYESVVDELRATPTVPDYNWDRPIEALGYLVPIRGVINSFSLSQGNLSVRGVTSVGEELREFINALEDSPYFYNVVLDTMEKQEEVFFVVNAQIARGEEE</sequence>
<dbReference type="Proteomes" id="UP001199296">
    <property type="component" value="Unassembled WGS sequence"/>
</dbReference>
<evidence type="ECO:0000256" key="1">
    <source>
        <dbReference type="SAM" id="Phobius"/>
    </source>
</evidence>
<gene>
    <name evidence="2" type="ORF">LJ207_00105</name>
</gene>
<evidence type="ECO:0000313" key="3">
    <source>
        <dbReference type="Proteomes" id="UP001199296"/>
    </source>
</evidence>
<accession>A0AAW4WRI9</accession>
<proteinExistence type="predicted"/>
<keyword evidence="1" id="KW-0812">Transmembrane</keyword>
<reference evidence="2 3" key="1">
    <citation type="submission" date="2021-10" db="EMBL/GenBank/DDBJ databases">
        <authorList>
            <person name="Grouzdev D.S."/>
            <person name="Pantiukh K.S."/>
            <person name="Krutkina M.S."/>
        </authorList>
    </citation>
    <scope>NUCLEOTIDE SEQUENCE [LARGE SCALE GENOMIC DNA]</scope>
    <source>
        <strain evidence="2 3">Z-7514</strain>
    </source>
</reference>
<keyword evidence="1" id="KW-0472">Membrane</keyword>
<evidence type="ECO:0000313" key="2">
    <source>
        <dbReference type="EMBL" id="MCC3143727.1"/>
    </source>
</evidence>
<protein>
    <submittedName>
        <fullName evidence="2">PilN domain-containing protein</fullName>
    </submittedName>
</protein>
<dbReference type="AlphaFoldDB" id="A0AAW4WRI9"/>
<name>A0AAW4WRI9_9FIRM</name>
<keyword evidence="1" id="KW-1133">Transmembrane helix</keyword>
<dbReference type="EMBL" id="JAJFAT010000001">
    <property type="protein sequence ID" value="MCC3143727.1"/>
    <property type="molecule type" value="Genomic_DNA"/>
</dbReference>
<organism evidence="2 3">
    <name type="scientific">Halanaerobium polyolivorans</name>
    <dbReference type="NCBI Taxonomy" id="2886943"/>
    <lineage>
        <taxon>Bacteria</taxon>
        <taxon>Bacillati</taxon>
        <taxon>Bacillota</taxon>
        <taxon>Clostridia</taxon>
        <taxon>Halanaerobiales</taxon>
        <taxon>Halanaerobiaceae</taxon>
        <taxon>Halanaerobium</taxon>
    </lineage>
</organism>
<dbReference type="RefSeq" id="WP_229342876.1">
    <property type="nucleotide sequence ID" value="NZ_JAJFAT010000001.1"/>
</dbReference>